<evidence type="ECO:0000313" key="8">
    <source>
        <dbReference type="Proteomes" id="UP001321481"/>
    </source>
</evidence>
<gene>
    <name evidence="7" type="ORF">QNI14_03530</name>
</gene>
<sequence>MSEPHTPGANESGAAGHTGPTDSTANDTAANSAAPNAQTTPVPGAEHAAVPPRPPLPQTSSFAAAPTQPHGYGWAGQAPGQPLHEQPEPEAAEPSTDAKVGAGKIVAVLVAAAIVGSVSGLGGAFIGSSMFESSSGTVVQSTPQNVTVNDTDSVNQTTGIAAKTLPSVVTISASSSDGGGTGSGVVLSEDGYVVTNTHVVTLDGATSAPTLRVTTSDGKVYDAEIVGTDPMYDLAVIKLEDASGLQPIEFADSSSLNVGDTTVAVGAPLGLSNTVTTGIVSALNRSIQIASSAVPDSGEQEDDQQGGQSPFEFDFGQGQGQSGSTGTISIAVIQTDAAINPGNSGGALVDDEGKLIGVNVAIATAGGTSSSEAAGSIGVGFSIPSNVVERIANELIDSGEATHGLLGAMVGNAADAEGSSTTGALISEVTDGGAAAAAGLRADDVVTEFNGVPIADATDLTAQVRALAAGADASLVYVRDGETLSADVTLGELTD</sequence>
<keyword evidence="5" id="KW-0812">Transmembrane</keyword>
<accession>A0ABT6ZCR0</accession>
<evidence type="ECO:0000256" key="5">
    <source>
        <dbReference type="SAM" id="Phobius"/>
    </source>
</evidence>
<evidence type="ECO:0000256" key="3">
    <source>
        <dbReference type="ARBA" id="ARBA00022801"/>
    </source>
</evidence>
<dbReference type="InterPro" id="IPR009003">
    <property type="entry name" value="Peptidase_S1_PA"/>
</dbReference>
<dbReference type="SUPFAM" id="SSF50156">
    <property type="entry name" value="PDZ domain-like"/>
    <property type="match status" value="1"/>
</dbReference>
<dbReference type="InterPro" id="IPR043504">
    <property type="entry name" value="Peptidase_S1_PA_chymotrypsin"/>
</dbReference>
<keyword evidence="8" id="KW-1185">Reference proteome</keyword>
<protein>
    <submittedName>
        <fullName evidence="7">Trypsin-like peptidase domain-containing protein</fullName>
    </submittedName>
</protein>
<evidence type="ECO:0000256" key="4">
    <source>
        <dbReference type="SAM" id="MobiDB-lite"/>
    </source>
</evidence>
<evidence type="ECO:0000256" key="2">
    <source>
        <dbReference type="ARBA" id="ARBA00022670"/>
    </source>
</evidence>
<dbReference type="PANTHER" id="PTHR43343:SF3">
    <property type="entry name" value="PROTEASE DO-LIKE 8, CHLOROPLASTIC"/>
    <property type="match status" value="1"/>
</dbReference>
<dbReference type="EMBL" id="JASJND010000002">
    <property type="protein sequence ID" value="MDJ1113520.1"/>
    <property type="molecule type" value="Genomic_DNA"/>
</dbReference>
<comment type="caution">
    <text evidence="7">The sequence shown here is derived from an EMBL/GenBank/DDBJ whole genome shotgun (WGS) entry which is preliminary data.</text>
</comment>
<evidence type="ECO:0000259" key="6">
    <source>
        <dbReference type="PROSITE" id="PS50106"/>
    </source>
</evidence>
<dbReference type="Pfam" id="PF13180">
    <property type="entry name" value="PDZ_2"/>
    <property type="match status" value="1"/>
</dbReference>
<dbReference type="PANTHER" id="PTHR43343">
    <property type="entry name" value="PEPTIDASE S12"/>
    <property type="match status" value="1"/>
</dbReference>
<evidence type="ECO:0000313" key="7">
    <source>
        <dbReference type="EMBL" id="MDJ1113520.1"/>
    </source>
</evidence>
<dbReference type="InterPro" id="IPR051201">
    <property type="entry name" value="Chloro_Bact_Ser_Proteases"/>
</dbReference>
<feature type="compositionally biased region" description="Low complexity" evidence="4">
    <location>
        <begin position="20"/>
        <end position="41"/>
    </location>
</feature>
<feature type="region of interest" description="Disordered" evidence="4">
    <location>
        <begin position="291"/>
        <end position="324"/>
    </location>
</feature>
<comment type="similarity">
    <text evidence="1">Belongs to the peptidase S1C family.</text>
</comment>
<dbReference type="InterPro" id="IPR001478">
    <property type="entry name" value="PDZ"/>
</dbReference>
<dbReference type="PRINTS" id="PR00834">
    <property type="entry name" value="PROTEASES2C"/>
</dbReference>
<dbReference type="Gene3D" id="2.40.10.10">
    <property type="entry name" value="Trypsin-like serine proteases"/>
    <property type="match status" value="2"/>
</dbReference>
<keyword evidence="5" id="KW-1133">Transmembrane helix</keyword>
<organism evidence="7 8">
    <name type="scientific">Microbacterium dauci</name>
    <dbReference type="NCBI Taxonomy" id="3048008"/>
    <lineage>
        <taxon>Bacteria</taxon>
        <taxon>Bacillati</taxon>
        <taxon>Actinomycetota</taxon>
        <taxon>Actinomycetes</taxon>
        <taxon>Micrococcales</taxon>
        <taxon>Microbacteriaceae</taxon>
        <taxon>Microbacterium</taxon>
    </lineage>
</organism>
<dbReference type="RefSeq" id="WP_283714903.1">
    <property type="nucleotide sequence ID" value="NZ_JASJND010000002.1"/>
</dbReference>
<dbReference type="Gene3D" id="2.30.42.10">
    <property type="match status" value="1"/>
</dbReference>
<dbReference type="Pfam" id="PF13365">
    <property type="entry name" value="Trypsin_2"/>
    <property type="match status" value="1"/>
</dbReference>
<dbReference type="Proteomes" id="UP001321481">
    <property type="component" value="Unassembled WGS sequence"/>
</dbReference>
<dbReference type="InterPro" id="IPR036034">
    <property type="entry name" value="PDZ_sf"/>
</dbReference>
<reference evidence="7 8" key="1">
    <citation type="submission" date="2023-05" db="EMBL/GenBank/DDBJ databases">
        <title>Microbacterium dauci sp.nov., Isolated from Carrot Rhizosphere Soil.</title>
        <authorList>
            <person name="Xiao Z."/>
            <person name="Zheng J."/>
        </authorList>
    </citation>
    <scope>NUCLEOTIDE SEQUENCE [LARGE SCALE GENOMIC DNA]</scope>
    <source>
        <strain evidence="7 8">LX3-4</strain>
    </source>
</reference>
<evidence type="ECO:0000256" key="1">
    <source>
        <dbReference type="ARBA" id="ARBA00010541"/>
    </source>
</evidence>
<feature type="domain" description="PDZ" evidence="6">
    <location>
        <begin position="395"/>
        <end position="481"/>
    </location>
</feature>
<proteinExistence type="inferred from homology"/>
<keyword evidence="2" id="KW-0645">Protease</keyword>
<dbReference type="SMART" id="SM00228">
    <property type="entry name" value="PDZ"/>
    <property type="match status" value="1"/>
</dbReference>
<dbReference type="InterPro" id="IPR001940">
    <property type="entry name" value="Peptidase_S1C"/>
</dbReference>
<name>A0ABT6ZCR0_9MICO</name>
<dbReference type="PROSITE" id="PS50106">
    <property type="entry name" value="PDZ"/>
    <property type="match status" value="1"/>
</dbReference>
<keyword evidence="5" id="KW-0472">Membrane</keyword>
<feature type="region of interest" description="Disordered" evidence="4">
    <location>
        <begin position="1"/>
        <end position="97"/>
    </location>
</feature>
<dbReference type="SUPFAM" id="SSF50494">
    <property type="entry name" value="Trypsin-like serine proteases"/>
    <property type="match status" value="1"/>
</dbReference>
<keyword evidence="3" id="KW-0378">Hydrolase</keyword>
<feature type="transmembrane region" description="Helical" evidence="5">
    <location>
        <begin position="105"/>
        <end position="126"/>
    </location>
</feature>